<feature type="region of interest" description="Disordered" evidence="1">
    <location>
        <begin position="207"/>
        <end position="279"/>
    </location>
</feature>
<evidence type="ECO:0000313" key="2">
    <source>
        <dbReference type="EMBL" id="AEW75962.1"/>
    </source>
</evidence>
<feature type="compositionally biased region" description="Basic and acidic residues" evidence="1">
    <location>
        <begin position="247"/>
        <end position="279"/>
    </location>
</feature>
<sequence length="279" mass="33263">MTHFLIRRRDLPRRKNLTVFLLRENDARQNVQQQYAKGNDQHPGPGQLLPFREWAHRKFKNRHRQVGDRLHHVRTPELVGEGSKQQRRRFACNTGNGQQDTGHDPRYGGFQRNRGDHFPLRRAQRVSRFTQAIRHQFQHVLGGTNDDRYLQQRQRNHAGPAGEVFHLRHHNGVNKQTDHDRRRRQQDVVNETNHLCQPGFTPVLRQINPRHNAKRCTNYRRPEDQQTAARQGIRQAAARRIWRRRHLGEQRQRHPVDAAHNGREQDPDQPEQTERHRCH</sequence>
<protein>
    <submittedName>
        <fullName evidence="2">Uncharacterized protein</fullName>
    </submittedName>
</protein>
<proteinExistence type="predicted"/>
<dbReference type="AlphaFoldDB" id="G8LMP3"/>
<organism evidence="2 3">
    <name type="scientific">Enterobacter ludwigii</name>
    <dbReference type="NCBI Taxonomy" id="299767"/>
    <lineage>
        <taxon>Bacteria</taxon>
        <taxon>Pseudomonadati</taxon>
        <taxon>Pseudomonadota</taxon>
        <taxon>Gammaproteobacteria</taxon>
        <taxon>Enterobacterales</taxon>
        <taxon>Enterobacteriaceae</taxon>
        <taxon>Enterobacter</taxon>
        <taxon>Enterobacter cloacae complex</taxon>
    </lineage>
</organism>
<evidence type="ECO:0000313" key="3">
    <source>
        <dbReference type="Proteomes" id="UP000007838"/>
    </source>
</evidence>
<feature type="region of interest" description="Disordered" evidence="1">
    <location>
        <begin position="172"/>
        <end position="194"/>
    </location>
</feature>
<feature type="compositionally biased region" description="Low complexity" evidence="1">
    <location>
        <begin position="225"/>
        <end position="239"/>
    </location>
</feature>
<dbReference type="KEGG" id="eec:EcWSU1_04535"/>
<dbReference type="EMBL" id="CP002886">
    <property type="protein sequence ID" value="AEW75962.1"/>
    <property type="molecule type" value="Genomic_DNA"/>
</dbReference>
<dbReference type="Proteomes" id="UP000007838">
    <property type="component" value="Chromosome"/>
</dbReference>
<gene>
    <name evidence="2" type="ORF">EcWSU1_04535</name>
</gene>
<dbReference type="HOGENOM" id="CLU_996535_0_0_6"/>
<reference evidence="2 3" key="1">
    <citation type="journal article" date="2011" name="Stand. Genomic Sci.">
        <title>Complete genome of the onion pathogen Enterobacter cloacae EcWSU1.</title>
        <authorList>
            <person name="Humann J.L."/>
            <person name="Wildung M."/>
            <person name="Cheng C.H."/>
            <person name="Lee T."/>
            <person name="Stewart J.E."/>
            <person name="Drew J.C."/>
            <person name="Triplett E.W."/>
            <person name="Main D."/>
            <person name="Schroeder B.K."/>
        </authorList>
    </citation>
    <scope>NUCLEOTIDE SEQUENCE [LARGE SCALE GENOMIC DNA]</scope>
    <source>
        <strain evidence="2 3">EcWSU1</strain>
    </source>
</reference>
<name>G8LMP3_9ENTR</name>
<feature type="region of interest" description="Disordered" evidence="1">
    <location>
        <begin position="79"/>
        <end position="115"/>
    </location>
</feature>
<evidence type="ECO:0000256" key="1">
    <source>
        <dbReference type="SAM" id="MobiDB-lite"/>
    </source>
</evidence>
<accession>G8LMP3</accession>